<evidence type="ECO:0000313" key="2">
    <source>
        <dbReference type="EMBL" id="BCZ85593.1"/>
    </source>
</evidence>
<reference evidence="2 3" key="1">
    <citation type="journal article" date="2022" name="Front. Microbiol.">
        <title>Identification and characterization of a novel class of self-sufficient cytochrome P450 hydroxylase involved in cyclohexanecarboxylate degradation in Paraburkholderia terrae strain KU-64.</title>
        <authorList>
            <person name="Yamamoto T."/>
            <person name="Hasegawa Y."/>
            <person name="Iwaki H."/>
        </authorList>
    </citation>
    <scope>NUCLEOTIDE SEQUENCE [LARGE SCALE GENOMIC DNA]</scope>
    <source>
        <strain evidence="2 3">KU-64</strain>
    </source>
</reference>
<dbReference type="PROSITE" id="PS51819">
    <property type="entry name" value="VOC"/>
    <property type="match status" value="1"/>
</dbReference>
<dbReference type="PANTHER" id="PTHR46142">
    <property type="match status" value="1"/>
</dbReference>
<dbReference type="Pfam" id="PF00903">
    <property type="entry name" value="Glyoxalase"/>
    <property type="match status" value="1"/>
</dbReference>
<evidence type="ECO:0000259" key="1">
    <source>
        <dbReference type="PROSITE" id="PS51819"/>
    </source>
</evidence>
<gene>
    <name evidence="2" type="ORF">PTKU64_92680</name>
</gene>
<dbReference type="InterPro" id="IPR037523">
    <property type="entry name" value="VOC_core"/>
</dbReference>
<accession>A0ABM7UBE4</accession>
<geneLocation type="plasmid" evidence="2 3">
    <name>pPT365</name>
</geneLocation>
<keyword evidence="3" id="KW-1185">Reference proteome</keyword>
<dbReference type="InterPro" id="IPR004360">
    <property type="entry name" value="Glyas_Fos-R_dOase_dom"/>
</dbReference>
<organism evidence="2 3">
    <name type="scientific">Paraburkholderia terrae</name>
    <dbReference type="NCBI Taxonomy" id="311230"/>
    <lineage>
        <taxon>Bacteria</taxon>
        <taxon>Pseudomonadati</taxon>
        <taxon>Pseudomonadota</taxon>
        <taxon>Betaproteobacteria</taxon>
        <taxon>Burkholderiales</taxon>
        <taxon>Burkholderiaceae</taxon>
        <taxon>Paraburkholderia</taxon>
    </lineage>
</organism>
<dbReference type="EMBL" id="AP024959">
    <property type="protein sequence ID" value="BCZ85593.1"/>
    <property type="molecule type" value="Genomic_DNA"/>
</dbReference>
<evidence type="ECO:0000313" key="3">
    <source>
        <dbReference type="Proteomes" id="UP001319874"/>
    </source>
</evidence>
<sequence length="146" mass="16409">MPIRKLGHYSIRTGHLEESRRFYVEVMGFHEGYRPAFDFPGVWLYQGDDEADYGVVHLIGTAGGGDGLAEYLGERPDLAQGTGVVDHLAFLANDVEEFRERLAARSIDYRERTVPDLGLHQMFFEDPSGLTIEMNFPALEVETGTN</sequence>
<dbReference type="PANTHER" id="PTHR46142:SF3">
    <property type="entry name" value="F18B13.24 PROTEIN"/>
    <property type="match status" value="1"/>
</dbReference>
<dbReference type="Gene3D" id="3.10.180.10">
    <property type="entry name" value="2,3-Dihydroxybiphenyl 1,2-Dioxygenase, domain 1"/>
    <property type="match status" value="1"/>
</dbReference>
<name>A0ABM7UBE4_9BURK</name>
<protein>
    <recommendedName>
        <fullName evidence="1">VOC domain-containing protein</fullName>
    </recommendedName>
</protein>
<dbReference type="SUPFAM" id="SSF54593">
    <property type="entry name" value="Glyoxalase/Bleomycin resistance protein/Dihydroxybiphenyl dioxygenase"/>
    <property type="match status" value="1"/>
</dbReference>
<dbReference type="InterPro" id="IPR029068">
    <property type="entry name" value="Glyas_Bleomycin-R_OHBP_Dase"/>
</dbReference>
<proteinExistence type="predicted"/>
<keyword evidence="2" id="KW-0614">Plasmid</keyword>
<feature type="domain" description="VOC" evidence="1">
    <location>
        <begin position="5"/>
        <end position="137"/>
    </location>
</feature>
<dbReference type="Proteomes" id="UP001319874">
    <property type="component" value="Plasmid pPT365"/>
</dbReference>
<dbReference type="RefSeq" id="WP_229517965.1">
    <property type="nucleotide sequence ID" value="NZ_AP024959.1"/>
</dbReference>